<feature type="transmembrane region" description="Helical" evidence="4">
    <location>
        <begin position="99"/>
        <end position="121"/>
    </location>
</feature>
<dbReference type="Pfam" id="PF12833">
    <property type="entry name" value="HTH_18"/>
    <property type="match status" value="1"/>
</dbReference>
<feature type="domain" description="HTH araC/xylS-type" evidence="5">
    <location>
        <begin position="273"/>
        <end position="374"/>
    </location>
</feature>
<dbReference type="PRINTS" id="PR00032">
    <property type="entry name" value="HTHARAC"/>
</dbReference>
<dbReference type="STRING" id="1642818.AWE51_08400"/>
<feature type="transmembrane region" description="Helical" evidence="4">
    <location>
        <begin position="6"/>
        <end position="24"/>
    </location>
</feature>
<gene>
    <name evidence="6" type="ORF">AWE51_08400</name>
</gene>
<feature type="transmembrane region" description="Helical" evidence="4">
    <location>
        <begin position="70"/>
        <end position="87"/>
    </location>
</feature>
<evidence type="ECO:0000313" key="7">
    <source>
        <dbReference type="Proteomes" id="UP000076715"/>
    </source>
</evidence>
<feature type="transmembrane region" description="Helical" evidence="4">
    <location>
        <begin position="177"/>
        <end position="195"/>
    </location>
</feature>
<organism evidence="6 7">
    <name type="scientific">Aquimarina aggregata</name>
    <dbReference type="NCBI Taxonomy" id="1642818"/>
    <lineage>
        <taxon>Bacteria</taxon>
        <taxon>Pseudomonadati</taxon>
        <taxon>Bacteroidota</taxon>
        <taxon>Flavobacteriia</taxon>
        <taxon>Flavobacteriales</taxon>
        <taxon>Flavobacteriaceae</taxon>
        <taxon>Aquimarina</taxon>
    </lineage>
</organism>
<accession>A0A162ZA65</accession>
<keyword evidence="7" id="KW-1185">Reference proteome</keyword>
<dbReference type="Proteomes" id="UP000076715">
    <property type="component" value="Unassembled WGS sequence"/>
</dbReference>
<dbReference type="InterPro" id="IPR009057">
    <property type="entry name" value="Homeodomain-like_sf"/>
</dbReference>
<dbReference type="SMART" id="SM00342">
    <property type="entry name" value="HTH_ARAC"/>
    <property type="match status" value="1"/>
</dbReference>
<feature type="transmembrane region" description="Helical" evidence="4">
    <location>
        <begin position="133"/>
        <end position="156"/>
    </location>
</feature>
<evidence type="ECO:0000256" key="4">
    <source>
        <dbReference type="SAM" id="Phobius"/>
    </source>
</evidence>
<comment type="caution">
    <text evidence="6">The sequence shown here is derived from an EMBL/GenBank/DDBJ whole genome shotgun (WGS) entry which is preliminary data.</text>
</comment>
<dbReference type="GO" id="GO:0003700">
    <property type="term" value="F:DNA-binding transcription factor activity"/>
    <property type="evidence" value="ECO:0007669"/>
    <property type="project" value="InterPro"/>
</dbReference>
<dbReference type="RefSeq" id="WP_066315344.1">
    <property type="nucleotide sequence ID" value="NZ_LQRT01000024.1"/>
</dbReference>
<keyword evidence="4" id="KW-0812">Transmembrane</keyword>
<evidence type="ECO:0000259" key="5">
    <source>
        <dbReference type="PROSITE" id="PS01124"/>
    </source>
</evidence>
<keyword evidence="3" id="KW-0804">Transcription</keyword>
<dbReference type="InterPro" id="IPR020449">
    <property type="entry name" value="Tscrpt_reg_AraC-type_HTH"/>
</dbReference>
<proteinExistence type="predicted"/>
<sequence length="377" mass="44288">MNLILDFVLVSGMVFIMIILFLLIQQKEQKLPQKILVLFFVLVLFITTFFYALSHYIIWLIRLSFVPNDISFLVIGPLLFLYVKSLFLEEKKLVRRTLIHFIPAAVYAIGVAIPTLLYDIFKNDTLAYVVSENIYIFLKLGDVHFIVYLIISLRLLAKYRKLTKNTQANVTAYDFNWIKIMLRGALYIVIFNLIIDVYESFYGNFEWNFEYLSVMSMIILIVYLGYYGVYQSKVLLPDFLLENSKVITSASSKKRILTNIQKEEFEVLENRLNHILKTNKPYLDEDLTLNKLAKELATTDKKLSALLNQYMNTTFYDLINTYRVAEMKEKMQSELYRNYTLLAISYECGFKSKTSFNRIFKKEMGCSPSVYRKTFSK</sequence>
<dbReference type="AlphaFoldDB" id="A0A162ZA65"/>
<keyword evidence="1" id="KW-0805">Transcription regulation</keyword>
<dbReference type="GO" id="GO:0043565">
    <property type="term" value="F:sequence-specific DNA binding"/>
    <property type="evidence" value="ECO:0007669"/>
    <property type="project" value="InterPro"/>
</dbReference>
<feature type="transmembrane region" description="Helical" evidence="4">
    <location>
        <begin position="36"/>
        <end position="58"/>
    </location>
</feature>
<keyword evidence="4" id="KW-0472">Membrane</keyword>
<dbReference type="PANTHER" id="PTHR43280:SF29">
    <property type="entry name" value="ARAC-FAMILY TRANSCRIPTIONAL REGULATOR"/>
    <property type="match status" value="1"/>
</dbReference>
<keyword evidence="4" id="KW-1133">Transmembrane helix</keyword>
<dbReference type="OrthoDB" id="5492415at2"/>
<dbReference type="Gene3D" id="1.10.10.60">
    <property type="entry name" value="Homeodomain-like"/>
    <property type="match status" value="2"/>
</dbReference>
<evidence type="ECO:0000256" key="3">
    <source>
        <dbReference type="ARBA" id="ARBA00023163"/>
    </source>
</evidence>
<evidence type="ECO:0000256" key="2">
    <source>
        <dbReference type="ARBA" id="ARBA00023125"/>
    </source>
</evidence>
<dbReference type="PANTHER" id="PTHR43280">
    <property type="entry name" value="ARAC-FAMILY TRANSCRIPTIONAL REGULATOR"/>
    <property type="match status" value="1"/>
</dbReference>
<dbReference type="EMBL" id="LQRT01000024">
    <property type="protein sequence ID" value="KZS39662.1"/>
    <property type="molecule type" value="Genomic_DNA"/>
</dbReference>
<protein>
    <recommendedName>
        <fullName evidence="5">HTH araC/xylS-type domain-containing protein</fullName>
    </recommendedName>
</protein>
<feature type="transmembrane region" description="Helical" evidence="4">
    <location>
        <begin position="207"/>
        <end position="229"/>
    </location>
</feature>
<reference evidence="6 7" key="1">
    <citation type="submission" date="2016-01" db="EMBL/GenBank/DDBJ databases">
        <title>The draft genome sequence of Aquimarina sp. RZW4-3-2.</title>
        <authorList>
            <person name="Wang Y."/>
        </authorList>
    </citation>
    <scope>NUCLEOTIDE SEQUENCE [LARGE SCALE GENOMIC DNA]</scope>
    <source>
        <strain evidence="6 7">RZW4-3-2</strain>
    </source>
</reference>
<dbReference type="PROSITE" id="PS01124">
    <property type="entry name" value="HTH_ARAC_FAMILY_2"/>
    <property type="match status" value="1"/>
</dbReference>
<dbReference type="InterPro" id="IPR018060">
    <property type="entry name" value="HTH_AraC"/>
</dbReference>
<dbReference type="SUPFAM" id="SSF46689">
    <property type="entry name" value="Homeodomain-like"/>
    <property type="match status" value="1"/>
</dbReference>
<evidence type="ECO:0000313" key="6">
    <source>
        <dbReference type="EMBL" id="KZS39662.1"/>
    </source>
</evidence>
<name>A0A162ZA65_9FLAO</name>
<keyword evidence="2" id="KW-0238">DNA-binding</keyword>
<evidence type="ECO:0000256" key="1">
    <source>
        <dbReference type="ARBA" id="ARBA00023015"/>
    </source>
</evidence>